<protein>
    <submittedName>
        <fullName evidence="4">Polysaccharide deacetylase family protein</fullName>
        <ecNumber evidence="4">3.-.-.-</ecNumber>
    </submittedName>
</protein>
<feature type="region of interest" description="Disordered" evidence="1">
    <location>
        <begin position="20"/>
        <end position="65"/>
    </location>
</feature>
<dbReference type="CDD" id="cd10917">
    <property type="entry name" value="CE4_NodB_like_6s_7s"/>
    <property type="match status" value="1"/>
</dbReference>
<keyword evidence="4" id="KW-0378">Hydrolase</keyword>
<dbReference type="SUPFAM" id="SSF88713">
    <property type="entry name" value="Glycoside hydrolase/deacetylase"/>
    <property type="match status" value="1"/>
</dbReference>
<dbReference type="PROSITE" id="PS51257">
    <property type="entry name" value="PROKAR_LIPOPROTEIN"/>
    <property type="match status" value="1"/>
</dbReference>
<evidence type="ECO:0000313" key="4">
    <source>
        <dbReference type="EMBL" id="MFC4768305.1"/>
    </source>
</evidence>
<dbReference type="InterPro" id="IPR050248">
    <property type="entry name" value="Polysacc_deacetylase_ArnD"/>
</dbReference>
<dbReference type="Gene3D" id="3.20.20.370">
    <property type="entry name" value="Glycoside hydrolase/deacetylase"/>
    <property type="match status" value="1"/>
</dbReference>
<keyword evidence="2" id="KW-0732">Signal</keyword>
<dbReference type="Proteomes" id="UP001596002">
    <property type="component" value="Unassembled WGS sequence"/>
</dbReference>
<reference evidence="5" key="1">
    <citation type="journal article" date="2019" name="Int. J. Syst. Evol. Microbiol.">
        <title>The Global Catalogue of Microorganisms (GCM) 10K type strain sequencing project: providing services to taxonomists for standard genome sequencing and annotation.</title>
        <authorList>
            <consortium name="The Broad Institute Genomics Platform"/>
            <consortium name="The Broad Institute Genome Sequencing Center for Infectious Disease"/>
            <person name="Wu L."/>
            <person name="Ma J."/>
        </authorList>
    </citation>
    <scope>NUCLEOTIDE SEQUENCE [LARGE SCALE GENOMIC DNA]</scope>
    <source>
        <strain evidence="5">WYCCWR 12678</strain>
    </source>
</reference>
<evidence type="ECO:0000313" key="5">
    <source>
        <dbReference type="Proteomes" id="UP001596002"/>
    </source>
</evidence>
<dbReference type="InterPro" id="IPR002509">
    <property type="entry name" value="NODB_dom"/>
</dbReference>
<dbReference type="GO" id="GO:0016787">
    <property type="term" value="F:hydrolase activity"/>
    <property type="evidence" value="ECO:0007669"/>
    <property type="project" value="UniProtKB-KW"/>
</dbReference>
<accession>A0ABV9Q6Q6</accession>
<keyword evidence="5" id="KW-1185">Reference proteome</keyword>
<feature type="compositionally biased region" description="Low complexity" evidence="1">
    <location>
        <begin position="22"/>
        <end position="61"/>
    </location>
</feature>
<dbReference type="PROSITE" id="PS51677">
    <property type="entry name" value="NODB"/>
    <property type="match status" value="1"/>
</dbReference>
<feature type="signal peptide" evidence="2">
    <location>
        <begin position="1"/>
        <end position="23"/>
    </location>
</feature>
<evidence type="ECO:0000259" key="3">
    <source>
        <dbReference type="PROSITE" id="PS51677"/>
    </source>
</evidence>
<name>A0ABV9Q6Q6_9BACL</name>
<gene>
    <name evidence="4" type="ORF">ACFO8Q_13205</name>
</gene>
<proteinExistence type="predicted"/>
<comment type="caution">
    <text evidence="4">The sequence shown here is derived from an EMBL/GenBank/DDBJ whole genome shotgun (WGS) entry which is preliminary data.</text>
</comment>
<dbReference type="Pfam" id="PF01522">
    <property type="entry name" value="Polysacc_deac_1"/>
    <property type="match status" value="1"/>
</dbReference>
<dbReference type="PANTHER" id="PTHR10587">
    <property type="entry name" value="GLYCOSYL TRANSFERASE-RELATED"/>
    <property type="match status" value="1"/>
</dbReference>
<dbReference type="EC" id="3.-.-.-" evidence="4"/>
<feature type="chain" id="PRO_5045731464" evidence="2">
    <location>
        <begin position="24"/>
        <end position="283"/>
    </location>
</feature>
<evidence type="ECO:0000256" key="1">
    <source>
        <dbReference type="SAM" id="MobiDB-lite"/>
    </source>
</evidence>
<evidence type="ECO:0000256" key="2">
    <source>
        <dbReference type="SAM" id="SignalP"/>
    </source>
</evidence>
<dbReference type="InterPro" id="IPR011330">
    <property type="entry name" value="Glyco_hydro/deAcase_b/a-brl"/>
</dbReference>
<dbReference type="EMBL" id="JBHSHC010000099">
    <property type="protein sequence ID" value="MFC4768305.1"/>
    <property type="molecule type" value="Genomic_DNA"/>
</dbReference>
<sequence length="283" mass="31901">MHRKIPLLLAVAITFAGCSNQPASPSSAPAASDQPSEGAAAPAPSTTPTSAPEEPQPLQQPEVKEPKRYYVDTQNFFIHSVEESANEKIALLTFDDGPKGDSTLQILDILDRYHAKSIWFVSGFNYGYNYLPDPHKAKKFEEMILEIRKRGHIVANHSWSHENFKQLPPDVQRKEIASLSELLEKITGEKPKFIRPPFGSYTDVFQDEVKKQGMQWMNWSVGSLDWEYTDPQKVIQQTVSTMHNGANILMHDNPVEVQALDGILKRLTEQGYKFVLPTEVKPD</sequence>
<organism evidence="4 5">
    <name type="scientific">Effusibacillus consociatus</name>
    <dbReference type="NCBI Taxonomy" id="1117041"/>
    <lineage>
        <taxon>Bacteria</taxon>
        <taxon>Bacillati</taxon>
        <taxon>Bacillota</taxon>
        <taxon>Bacilli</taxon>
        <taxon>Bacillales</taxon>
        <taxon>Alicyclobacillaceae</taxon>
        <taxon>Effusibacillus</taxon>
    </lineage>
</organism>
<feature type="domain" description="NodB homology" evidence="3">
    <location>
        <begin position="88"/>
        <end position="275"/>
    </location>
</feature>